<dbReference type="InterPro" id="IPR010030">
    <property type="entry name" value="GULO_Plant"/>
</dbReference>
<gene>
    <name evidence="5" type="ORF">AMTR_s00045p00092460</name>
</gene>
<dbReference type="NCBIfam" id="TIGR01677">
    <property type="entry name" value="pln_FAD_oxido"/>
    <property type="match status" value="1"/>
</dbReference>
<dbReference type="InterPro" id="IPR036318">
    <property type="entry name" value="FAD-bd_PCMH-like_sf"/>
</dbReference>
<keyword evidence="6" id="KW-1185">Reference proteome</keyword>
<dbReference type="AlphaFoldDB" id="W1NWI8"/>
<dbReference type="OMA" id="KMEMAFR"/>
<dbReference type="EMBL" id="KI394661">
    <property type="protein sequence ID" value="ERN02007.1"/>
    <property type="molecule type" value="Genomic_DNA"/>
</dbReference>
<dbReference type="InterPro" id="IPR016166">
    <property type="entry name" value="FAD-bd_PCMH"/>
</dbReference>
<dbReference type="GO" id="GO:0071949">
    <property type="term" value="F:FAD binding"/>
    <property type="evidence" value="ECO:0007669"/>
    <property type="project" value="InterPro"/>
</dbReference>
<feature type="domain" description="FAD-binding PCMH-type" evidence="4">
    <location>
        <begin position="50"/>
        <end position="238"/>
    </location>
</feature>
<dbReference type="PANTHER" id="PTHR13878">
    <property type="entry name" value="GULONOLACTONE OXIDASE"/>
    <property type="match status" value="1"/>
</dbReference>
<protein>
    <recommendedName>
        <fullName evidence="4">FAD-binding PCMH-type domain-containing protein</fullName>
    </recommendedName>
</protein>
<dbReference type="eggNOG" id="KOG4730">
    <property type="taxonomic scope" value="Eukaryota"/>
</dbReference>
<dbReference type="Gramene" id="ERN02007">
    <property type="protein sequence ID" value="ERN02007"/>
    <property type="gene ID" value="AMTR_s00045p00092460"/>
</dbReference>
<dbReference type="Proteomes" id="UP000017836">
    <property type="component" value="Unassembled WGS sequence"/>
</dbReference>
<evidence type="ECO:0000256" key="1">
    <source>
        <dbReference type="ARBA" id="ARBA00005466"/>
    </source>
</evidence>
<dbReference type="Gene3D" id="3.30.465.10">
    <property type="match status" value="1"/>
</dbReference>
<evidence type="ECO:0000256" key="2">
    <source>
        <dbReference type="ARBA" id="ARBA00023002"/>
    </source>
</evidence>
<keyword evidence="2" id="KW-0560">Oxidoreductase</keyword>
<dbReference type="SUPFAM" id="SSF56176">
    <property type="entry name" value="FAD-binding/transporter-associated domain-like"/>
    <property type="match status" value="1"/>
</dbReference>
<dbReference type="Pfam" id="PF01565">
    <property type="entry name" value="FAD_binding_4"/>
    <property type="match status" value="1"/>
</dbReference>
<dbReference type="PANTHER" id="PTHR13878:SF67">
    <property type="entry name" value="L-GULONOLACTONE OXIDASE 5"/>
    <property type="match status" value="1"/>
</dbReference>
<organism evidence="5 6">
    <name type="scientific">Amborella trichopoda</name>
    <dbReference type="NCBI Taxonomy" id="13333"/>
    <lineage>
        <taxon>Eukaryota</taxon>
        <taxon>Viridiplantae</taxon>
        <taxon>Streptophyta</taxon>
        <taxon>Embryophyta</taxon>
        <taxon>Tracheophyta</taxon>
        <taxon>Spermatophyta</taxon>
        <taxon>Magnoliopsida</taxon>
        <taxon>Amborellales</taxon>
        <taxon>Amborellaceae</taxon>
        <taxon>Amborella</taxon>
    </lineage>
</organism>
<evidence type="ECO:0000256" key="3">
    <source>
        <dbReference type="SAM" id="SignalP"/>
    </source>
</evidence>
<dbReference type="PROSITE" id="PS51387">
    <property type="entry name" value="FAD_PCMH"/>
    <property type="match status" value="1"/>
</dbReference>
<comment type="similarity">
    <text evidence="1">Belongs to the oxygen-dependent FAD-linked oxidoreductase family.</text>
</comment>
<name>W1NWI8_AMBTC</name>
<reference evidence="6" key="1">
    <citation type="journal article" date="2013" name="Science">
        <title>The Amborella genome and the evolution of flowering plants.</title>
        <authorList>
            <consortium name="Amborella Genome Project"/>
        </authorList>
    </citation>
    <scope>NUCLEOTIDE SEQUENCE [LARGE SCALE GENOMIC DNA]</scope>
</reference>
<dbReference type="InterPro" id="IPR006094">
    <property type="entry name" value="Oxid_FAD_bind_N"/>
</dbReference>
<dbReference type="InterPro" id="IPR016169">
    <property type="entry name" value="FAD-bd_PCMH_sub2"/>
</dbReference>
<evidence type="ECO:0000313" key="6">
    <source>
        <dbReference type="Proteomes" id="UP000017836"/>
    </source>
</evidence>
<evidence type="ECO:0000313" key="5">
    <source>
        <dbReference type="EMBL" id="ERN02007.1"/>
    </source>
</evidence>
<proteinExistence type="inferred from homology"/>
<dbReference type="GO" id="GO:0016491">
    <property type="term" value="F:oxidoreductase activity"/>
    <property type="evidence" value="ECO:0000318"/>
    <property type="project" value="GO_Central"/>
</dbReference>
<dbReference type="STRING" id="13333.W1NWI8"/>
<keyword evidence="3" id="KW-0732">Signal</keyword>
<feature type="chain" id="PRO_5004807006" description="FAD-binding PCMH-type domain-containing protein" evidence="3">
    <location>
        <begin position="26"/>
        <end position="484"/>
    </location>
</feature>
<feature type="signal peptide" evidence="3">
    <location>
        <begin position="1"/>
        <end position="25"/>
    </location>
</feature>
<dbReference type="HOGENOM" id="CLU_019762_3_0_1"/>
<sequence length="484" mass="52687">MDRCRPHALLVALTVVLLTARPSRSMCPACTVLCSGARGPCGITNYRGAWQDGKSCVVSRVEYPSTEEELVAAVANAVREGRPIKLMGPMSHTANRFPCPGGDKSGVLINTRDLNSFVSIDQAELMVTADAGVKVRDLAARLASSGLTLTQTPYFDAVTIGGVISMGAHGSGLRGGGGAVHEYIVRLRMVVAAPPNNGFAKVVELGGDDESRHLFDAARVSIGTLGAISRVTLRVERMFKRQVFLSVKGDEDLEDTLVEHGKEHEFGDITWYPSLGKVVYRIDDRVSNSMPGHGRKMEMAFRPQTVDSIVKRRLQEEQIQASRDSRQLCNISKNQFHQGIHAGAGFLNDGKSFHGFPVVGFNNMMQSSSACQACDQHCNNDDGQLSGDDQVCAWDPRINGSFYFHSSIAVPLRHAASAIGDIKRLAITNPNTLCAVDFYGGLLMRFLKKSQAHLGNKEDAIHMEFFYYRPGLAQATLSSSPVWL</sequence>
<evidence type="ECO:0000259" key="4">
    <source>
        <dbReference type="PROSITE" id="PS51387"/>
    </source>
</evidence>
<accession>W1NWI8</accession>
<dbReference type="InterPro" id="IPR050432">
    <property type="entry name" value="FAD-linked_Oxidoreductases_BP"/>
</dbReference>